<dbReference type="AlphaFoldDB" id="A0A1Y6M1W5"/>
<accession>A0A1Y6M1W5</accession>
<gene>
    <name evidence="1" type="ORF">ZT1A5_G12036</name>
</gene>
<organism evidence="1 2">
    <name type="scientific">Zymoseptoria tritici ST99CH_1A5</name>
    <dbReference type="NCBI Taxonomy" id="1276529"/>
    <lineage>
        <taxon>Eukaryota</taxon>
        <taxon>Fungi</taxon>
        <taxon>Dikarya</taxon>
        <taxon>Ascomycota</taxon>
        <taxon>Pezizomycotina</taxon>
        <taxon>Dothideomycetes</taxon>
        <taxon>Dothideomycetidae</taxon>
        <taxon>Mycosphaerellales</taxon>
        <taxon>Mycosphaerellaceae</taxon>
        <taxon>Zymoseptoria</taxon>
    </lineage>
</organism>
<sequence>MLCSALRALSSSSKPDLEACNAVTVSSNLAVHALSSSSKPDLEACNAVTVSSNLAVHRSDPVPTNTMATAALAPQTLRDKNISDQGNEWVVLKKKKKKKK</sequence>
<reference evidence="1 2" key="1">
    <citation type="submission" date="2016-10" db="EMBL/GenBank/DDBJ databases">
        <authorList>
            <person name="Varghese N."/>
        </authorList>
    </citation>
    <scope>NUCLEOTIDE SEQUENCE [LARGE SCALE GENOMIC DNA]</scope>
</reference>
<name>A0A1Y6M1W5_ZYMTR</name>
<protein>
    <submittedName>
        <fullName evidence="1">Uncharacterized protein</fullName>
    </submittedName>
</protein>
<proteinExistence type="predicted"/>
<dbReference type="EMBL" id="LT882695">
    <property type="protein sequence ID" value="SMY30582.1"/>
    <property type="molecule type" value="Genomic_DNA"/>
</dbReference>
<dbReference type="Proteomes" id="UP000215453">
    <property type="component" value="Chromosome 20"/>
</dbReference>
<evidence type="ECO:0000313" key="2">
    <source>
        <dbReference type="Proteomes" id="UP000215453"/>
    </source>
</evidence>
<evidence type="ECO:0000313" key="1">
    <source>
        <dbReference type="EMBL" id="SMY30582.1"/>
    </source>
</evidence>